<evidence type="ECO:0000313" key="3">
    <source>
        <dbReference type="Proteomes" id="UP000204221"/>
    </source>
</evidence>
<feature type="compositionally biased region" description="Low complexity" evidence="1">
    <location>
        <begin position="1"/>
        <end position="13"/>
    </location>
</feature>
<dbReference type="PRINTS" id="PR00046">
    <property type="entry name" value="SIGMA70FCT"/>
</dbReference>
<dbReference type="SUPFAM" id="SSF88659">
    <property type="entry name" value="Sigma3 and sigma4 domains of RNA polymerase sigma factors"/>
    <property type="match status" value="2"/>
</dbReference>
<dbReference type="OrthoDB" id="9804285at2"/>
<dbReference type="InterPro" id="IPR007624">
    <property type="entry name" value="RNA_pol_sigma70_r3"/>
</dbReference>
<evidence type="ECO:0000313" key="2">
    <source>
        <dbReference type="EMBL" id="ASO21879.1"/>
    </source>
</evidence>
<dbReference type="InterPro" id="IPR014322">
    <property type="entry name" value="RNA_pol_sigma-B/F/G"/>
</dbReference>
<dbReference type="InterPro" id="IPR013325">
    <property type="entry name" value="RNA_pol_sigma_r2"/>
</dbReference>
<dbReference type="RefSeq" id="WP_093942951.1">
    <property type="nucleotide sequence ID" value="NZ_CP022521.1"/>
</dbReference>
<dbReference type="PANTHER" id="PTHR30385">
    <property type="entry name" value="SIGMA FACTOR F FLAGELLAR"/>
    <property type="match status" value="1"/>
</dbReference>
<dbReference type="Proteomes" id="UP000204221">
    <property type="component" value="Chromosome"/>
</dbReference>
<dbReference type="InterPro" id="IPR007630">
    <property type="entry name" value="RNA_pol_sigma70_r4"/>
</dbReference>
<organism evidence="2 3">
    <name type="scientific">Actinoalloteichus hoggarensis</name>
    <dbReference type="NCBI Taxonomy" id="1470176"/>
    <lineage>
        <taxon>Bacteria</taxon>
        <taxon>Bacillati</taxon>
        <taxon>Actinomycetota</taxon>
        <taxon>Actinomycetes</taxon>
        <taxon>Pseudonocardiales</taxon>
        <taxon>Pseudonocardiaceae</taxon>
        <taxon>Actinoalloteichus</taxon>
    </lineage>
</organism>
<dbReference type="Pfam" id="PF04542">
    <property type="entry name" value="Sigma70_r2"/>
    <property type="match status" value="1"/>
</dbReference>
<accession>A0A221W8M9</accession>
<dbReference type="NCBIfam" id="TIGR02980">
    <property type="entry name" value="SigBFG"/>
    <property type="match status" value="1"/>
</dbReference>
<reference evidence="2 3" key="1">
    <citation type="submission" date="2017-07" db="EMBL/GenBank/DDBJ databases">
        <title>Complete genome sequence of Actinoalloteichus hoggarensis DSM 45943, type strain of Actinoalloteichus hoggarensis.</title>
        <authorList>
            <person name="Ruckert C."/>
            <person name="Nouioui I."/>
            <person name="Willmese J."/>
            <person name="van Wezel G."/>
            <person name="Klenk H.-P."/>
            <person name="Kalinowski J."/>
            <person name="Zotchev S.B."/>
        </authorList>
    </citation>
    <scope>NUCLEOTIDE SEQUENCE [LARGE SCALE GENOMIC DNA]</scope>
    <source>
        <strain evidence="2 3">DSM 45943</strain>
    </source>
</reference>
<dbReference type="InterPro" id="IPR007627">
    <property type="entry name" value="RNA_pol_sigma70_r2"/>
</dbReference>
<dbReference type="GO" id="GO:0006352">
    <property type="term" value="P:DNA-templated transcription initiation"/>
    <property type="evidence" value="ECO:0007669"/>
    <property type="project" value="InterPro"/>
</dbReference>
<dbReference type="Gene3D" id="1.20.120.1810">
    <property type="match status" value="1"/>
</dbReference>
<dbReference type="InterPro" id="IPR000943">
    <property type="entry name" value="RNA_pol_sigma70"/>
</dbReference>
<dbReference type="KEGG" id="ahg:AHOG_21315"/>
<dbReference type="GO" id="GO:0016987">
    <property type="term" value="F:sigma factor activity"/>
    <property type="evidence" value="ECO:0007669"/>
    <property type="project" value="InterPro"/>
</dbReference>
<dbReference type="InterPro" id="IPR013324">
    <property type="entry name" value="RNA_pol_sigma_r3/r4-like"/>
</dbReference>
<dbReference type="InterPro" id="IPR014284">
    <property type="entry name" value="RNA_pol_sigma-70_dom"/>
</dbReference>
<dbReference type="Gene3D" id="1.10.10.10">
    <property type="entry name" value="Winged helix-like DNA-binding domain superfamily/Winged helix DNA-binding domain"/>
    <property type="match status" value="2"/>
</dbReference>
<dbReference type="AlphaFoldDB" id="A0A221W8M9"/>
<dbReference type="Pfam" id="PF04539">
    <property type="entry name" value="Sigma70_r3"/>
    <property type="match status" value="1"/>
</dbReference>
<proteinExistence type="predicted"/>
<keyword evidence="3" id="KW-1185">Reference proteome</keyword>
<dbReference type="CDD" id="cd06171">
    <property type="entry name" value="Sigma70_r4"/>
    <property type="match status" value="1"/>
</dbReference>
<dbReference type="EMBL" id="CP022521">
    <property type="protein sequence ID" value="ASO21879.1"/>
    <property type="molecule type" value="Genomic_DNA"/>
</dbReference>
<gene>
    <name evidence="2" type="primary">sigF3</name>
    <name evidence="2" type="ORF">AHOG_21315</name>
</gene>
<dbReference type="NCBIfam" id="TIGR02937">
    <property type="entry name" value="sigma70-ECF"/>
    <property type="match status" value="1"/>
</dbReference>
<dbReference type="Pfam" id="PF04545">
    <property type="entry name" value="Sigma70_r4"/>
    <property type="match status" value="1"/>
</dbReference>
<protein>
    <submittedName>
        <fullName evidence="2">RNA polymerase sigma factor SigF</fullName>
    </submittedName>
</protein>
<dbReference type="InterPro" id="IPR036388">
    <property type="entry name" value="WH-like_DNA-bd_sf"/>
</dbReference>
<dbReference type="GO" id="GO:0003677">
    <property type="term" value="F:DNA binding"/>
    <property type="evidence" value="ECO:0007669"/>
    <property type="project" value="InterPro"/>
</dbReference>
<name>A0A221W8M9_9PSEU</name>
<evidence type="ECO:0000256" key="1">
    <source>
        <dbReference type="SAM" id="MobiDB-lite"/>
    </source>
</evidence>
<dbReference type="PANTHER" id="PTHR30385:SF4">
    <property type="entry name" value="RNA POLYMERASE SIGMA-E FACTOR"/>
    <property type="match status" value="1"/>
</dbReference>
<feature type="region of interest" description="Disordered" evidence="1">
    <location>
        <begin position="1"/>
        <end position="20"/>
    </location>
</feature>
<dbReference type="SUPFAM" id="SSF88946">
    <property type="entry name" value="Sigma2 domain of RNA polymerase sigma factors"/>
    <property type="match status" value="1"/>
</dbReference>
<sequence>MTTQQTEPTTGTDEPSDEELFGRLADLDEDDDRRRAVRDELVNRHLRLATNLARKFDRRGEPLDDLIQVATVGLINAVDRFDPERGSAFLPFAVPTIMGELRRHFRDSSWSVRVPRRLKELSASVIGARNELTQSLGRTPKPSELAEHLGIPREDVFEALVASGGRQGSSLDRLLEDTPNPPFGSADPEMAEVDNRRLVRPLLARLPERDRKIVVLRFYGGLSQADIARRVGVSQMQVSRLLASILTRLRAGIGDLDGGDGAPHES</sequence>